<evidence type="ECO:0000313" key="2">
    <source>
        <dbReference type="EMBL" id="KAE9038391.1"/>
    </source>
</evidence>
<keyword evidence="6" id="KW-1185">Reference proteome</keyword>
<feature type="region of interest" description="Disordered" evidence="1">
    <location>
        <begin position="1"/>
        <end position="23"/>
    </location>
</feature>
<dbReference type="EMBL" id="QXFU01000267">
    <property type="protein sequence ID" value="KAE9038391.1"/>
    <property type="molecule type" value="Genomic_DNA"/>
</dbReference>
<evidence type="ECO:0000313" key="3">
    <source>
        <dbReference type="EMBL" id="KAE9047016.1"/>
    </source>
</evidence>
<name>A0A6A4FIB0_9STRA</name>
<sequence length="99" mass="10536">MPSSGPLSIAQPNGALHKGHQGLHARTMQVQAEGGMALRAVDLVADDVVVEMSMSTLLAVGSSSLWSRLYAPRLFAETTWLMLIAMASLLPGDSRPEFS</sequence>
<dbReference type="EMBL" id="QXFV01000177">
    <property type="protein sequence ID" value="KAE9047016.1"/>
    <property type="molecule type" value="Genomic_DNA"/>
</dbReference>
<dbReference type="Proteomes" id="UP000429607">
    <property type="component" value="Unassembled WGS sequence"/>
</dbReference>
<organism evidence="4 6">
    <name type="scientific">Phytophthora rubi</name>
    <dbReference type="NCBI Taxonomy" id="129364"/>
    <lineage>
        <taxon>Eukaryota</taxon>
        <taxon>Sar</taxon>
        <taxon>Stramenopiles</taxon>
        <taxon>Oomycota</taxon>
        <taxon>Peronosporomycetes</taxon>
        <taxon>Peronosporales</taxon>
        <taxon>Peronosporaceae</taxon>
        <taxon>Phytophthora</taxon>
    </lineage>
</organism>
<gene>
    <name evidence="3" type="ORF">PR001_g4374</name>
    <name evidence="2" type="ORF">PR002_g6062</name>
    <name evidence="4" type="ORF">PR003_g8857</name>
</gene>
<protein>
    <submittedName>
        <fullName evidence="4">Uncharacterized protein</fullName>
    </submittedName>
</protein>
<evidence type="ECO:0000313" key="4">
    <source>
        <dbReference type="EMBL" id="KAE9343674.1"/>
    </source>
</evidence>
<comment type="caution">
    <text evidence="4">The sequence shown here is derived from an EMBL/GenBank/DDBJ whole genome shotgun (WGS) entry which is preliminary data.</text>
</comment>
<dbReference type="AlphaFoldDB" id="A0A6A4FIB0"/>
<evidence type="ECO:0000313" key="6">
    <source>
        <dbReference type="Proteomes" id="UP000434957"/>
    </source>
</evidence>
<evidence type="ECO:0000256" key="1">
    <source>
        <dbReference type="SAM" id="MobiDB-lite"/>
    </source>
</evidence>
<evidence type="ECO:0000313" key="7">
    <source>
        <dbReference type="Proteomes" id="UP000435112"/>
    </source>
</evidence>
<accession>A0A6A4FIB0</accession>
<dbReference type="OrthoDB" id="10297427at2759"/>
<dbReference type="Proteomes" id="UP000435112">
    <property type="component" value="Unassembled WGS sequence"/>
</dbReference>
<proteinExistence type="predicted"/>
<dbReference type="Proteomes" id="UP000434957">
    <property type="component" value="Unassembled WGS sequence"/>
</dbReference>
<reference evidence="4 6" key="1">
    <citation type="submission" date="2018-08" db="EMBL/GenBank/DDBJ databases">
        <title>Genomic investigation of the strawberry pathogen Phytophthora fragariae indicates pathogenicity is determined by transcriptional variation in three key races.</title>
        <authorList>
            <person name="Adams T.M."/>
            <person name="Armitage A.D."/>
            <person name="Sobczyk M.K."/>
            <person name="Bates H.J."/>
            <person name="Dunwell J.M."/>
            <person name="Nellist C.F."/>
            <person name="Harrison R.J."/>
        </authorList>
    </citation>
    <scope>NUCLEOTIDE SEQUENCE [LARGE SCALE GENOMIC DNA]</scope>
    <source>
        <strain evidence="3 5">SCRP249</strain>
        <strain evidence="2 7">SCRP324</strain>
        <strain evidence="4 6">SCRP333</strain>
    </source>
</reference>
<dbReference type="EMBL" id="QXFT01000449">
    <property type="protein sequence ID" value="KAE9343674.1"/>
    <property type="molecule type" value="Genomic_DNA"/>
</dbReference>
<evidence type="ECO:0000313" key="5">
    <source>
        <dbReference type="Proteomes" id="UP000429607"/>
    </source>
</evidence>